<dbReference type="Pfam" id="PF08448">
    <property type="entry name" value="PAS_4"/>
    <property type="match status" value="1"/>
</dbReference>
<dbReference type="RefSeq" id="WP_425345711.1">
    <property type="nucleotide sequence ID" value="NZ_JBGUBD010000006.1"/>
</dbReference>
<dbReference type="Pfam" id="PF08447">
    <property type="entry name" value="PAS_3"/>
    <property type="match status" value="3"/>
</dbReference>
<dbReference type="EC" id="2.7.13.3" evidence="2"/>
<evidence type="ECO:0000259" key="7">
    <source>
        <dbReference type="PROSITE" id="PS50109"/>
    </source>
</evidence>
<dbReference type="Proteomes" id="UP001575105">
    <property type="component" value="Unassembled WGS sequence"/>
</dbReference>
<dbReference type="PROSITE" id="PS50113">
    <property type="entry name" value="PAC"/>
    <property type="match status" value="4"/>
</dbReference>
<dbReference type="InterPro" id="IPR003594">
    <property type="entry name" value="HATPase_dom"/>
</dbReference>
<dbReference type="CDD" id="cd17535">
    <property type="entry name" value="REC_NarL-like"/>
    <property type="match status" value="1"/>
</dbReference>
<dbReference type="Gene3D" id="3.30.565.10">
    <property type="entry name" value="Histidine kinase-like ATPase, C-terminal domain"/>
    <property type="match status" value="1"/>
</dbReference>
<gene>
    <name evidence="11" type="ORF">ACERK3_10805</name>
</gene>
<proteinExistence type="predicted"/>
<feature type="domain" description="PAC" evidence="10">
    <location>
        <begin position="109"/>
        <end position="164"/>
    </location>
</feature>
<dbReference type="InterPro" id="IPR036890">
    <property type="entry name" value="HATPase_C_sf"/>
</dbReference>
<dbReference type="CDD" id="cd16917">
    <property type="entry name" value="HATPase_UhpB-NarQ-NarX-like"/>
    <property type="match status" value="1"/>
</dbReference>
<dbReference type="InterPro" id="IPR052162">
    <property type="entry name" value="Sensor_kinase/Photoreceptor"/>
</dbReference>
<evidence type="ECO:0000256" key="3">
    <source>
        <dbReference type="ARBA" id="ARBA00022553"/>
    </source>
</evidence>
<name>A0ABV4U5B3_9BACT</name>
<reference evidence="11 12" key="1">
    <citation type="submission" date="2024-08" db="EMBL/GenBank/DDBJ databases">
        <title>Whole-genome sequencing of halo(alkali)philic microorganisms from hypersaline lakes.</title>
        <authorList>
            <person name="Sorokin D.Y."/>
            <person name="Merkel A.Y."/>
            <person name="Messina E."/>
            <person name="Yakimov M."/>
        </authorList>
    </citation>
    <scope>NUCLEOTIDE SEQUENCE [LARGE SCALE GENOMIC DNA]</scope>
    <source>
        <strain evidence="11 12">AB-hyl4</strain>
    </source>
</reference>
<dbReference type="SMART" id="SM00448">
    <property type="entry name" value="REC"/>
    <property type="match status" value="1"/>
</dbReference>
<dbReference type="PANTHER" id="PTHR43304">
    <property type="entry name" value="PHYTOCHROME-LIKE PROTEIN CPH1"/>
    <property type="match status" value="1"/>
</dbReference>
<dbReference type="CDD" id="cd00130">
    <property type="entry name" value="PAS"/>
    <property type="match status" value="3"/>
</dbReference>
<dbReference type="InterPro" id="IPR058245">
    <property type="entry name" value="NreC/VraR/RcsB-like_REC"/>
</dbReference>
<dbReference type="PROSITE" id="PS50110">
    <property type="entry name" value="RESPONSE_REGULATORY"/>
    <property type="match status" value="1"/>
</dbReference>
<dbReference type="InterPro" id="IPR011712">
    <property type="entry name" value="Sig_transdc_His_kin_sub3_dim/P"/>
</dbReference>
<evidence type="ECO:0000256" key="2">
    <source>
        <dbReference type="ARBA" id="ARBA00012438"/>
    </source>
</evidence>
<feature type="domain" description="PAC" evidence="10">
    <location>
        <begin position="492"/>
        <end position="544"/>
    </location>
</feature>
<dbReference type="NCBIfam" id="TIGR00229">
    <property type="entry name" value="sensory_box"/>
    <property type="match status" value="3"/>
</dbReference>
<evidence type="ECO:0000256" key="5">
    <source>
        <dbReference type="ARBA" id="ARBA00022777"/>
    </source>
</evidence>
<dbReference type="SMART" id="SM00086">
    <property type="entry name" value="PAC"/>
    <property type="match status" value="4"/>
</dbReference>
<dbReference type="EMBL" id="JBGUBD010000006">
    <property type="protein sequence ID" value="MFA9478785.1"/>
    <property type="molecule type" value="Genomic_DNA"/>
</dbReference>
<dbReference type="PROSITE" id="PS50109">
    <property type="entry name" value="HIS_KIN"/>
    <property type="match status" value="1"/>
</dbReference>
<dbReference type="InterPro" id="IPR013656">
    <property type="entry name" value="PAS_4"/>
</dbReference>
<dbReference type="InterPro" id="IPR005467">
    <property type="entry name" value="His_kinase_dom"/>
</dbReference>
<keyword evidence="12" id="KW-1185">Reference proteome</keyword>
<dbReference type="SMART" id="SM00387">
    <property type="entry name" value="HATPase_c"/>
    <property type="match status" value="1"/>
</dbReference>
<accession>A0ABV4U5B3</accession>
<sequence length="944" mass="107044">MADDYSFLAGGGEMGQRLRSHDWTATAIGPPKHWPQPLRTLVSVMLGSNQAMFALWGPDHALLYNDRYAEILGQKHPKALGQPFLKVWEEIVDDLTPLVDRAYAGESIYMDDIHLIMHRHGYPEETHFDFSYTPIRDERGDVAGVFCPCTEITDKIQAERRLRKSEKRFRQLADAMPQLVWTANADGVVEYYNSRVQDFAGIKQDADGNWQWQPALHAEDEDRTIAAWQNAITTGGIYACEHRIRMADGSMRWHLSRATPMTETDGTIKWFGTATDVHDLKIAQEALRENEERFRLVNLATNDLIYDWDMVANHLDWNDAIVTQFGYTKEQFGSTIEQWENAIHPQDQKRVVKGMEAAINGGRDSWSAEYRFRKRDGSYAMFLDRGYIARDDTGTAYRMIGSMFDLTERHQAEEALRESEQRFRMMADTAPAMLWITDRDNQAVFLSRGWFEYTGQSEDHALGLGWTQAVHPEDRERAIRTFLGAAENTEPFSFDYRLRRHDGQYRWAIDAGRPRFSAKGEWLGYIGSVFDVHDRKLAEEDLRRSRDELEQRVRERTIELQHRADQLVRLTSQLTLTEHRERQRLAKILHDHLQQILVGASFRLAILAKHLPKNNQDVAQLESLLNESINASRSLTVELSPPILHEAGLSAGLNWLARSMKDKHGLAVELNVDDFTPIDRDDIKLLIYEVVRELLLNVAKHAGVKQVVVSLSQYDNQQLRVVVEDQGVGFDFKAVISDTDPERTSFGLFSIRERLDHLGGRMEVDSAIDRGTRFTLFVPLLTDQASPAVPGSHSATLHTGVSEPFKTPAAHATDGSSIRVLIVDDHAVMRQGLGSLLEAEPDIEVVGQAADGIEAVAGVRQLCPDVILMDFSMPQMDGVEATRIIHAGQPHIRIIGLSMYAEEDRAKAMIEAGAAVYLTKTGQSHELLTAIRQFDPAILRRKCD</sequence>
<keyword evidence="5" id="KW-0418">Kinase</keyword>
<dbReference type="PANTHER" id="PTHR43304:SF1">
    <property type="entry name" value="PAC DOMAIN-CONTAINING PROTEIN"/>
    <property type="match status" value="1"/>
</dbReference>
<dbReference type="Pfam" id="PF07730">
    <property type="entry name" value="HisKA_3"/>
    <property type="match status" value="1"/>
</dbReference>
<feature type="domain" description="PAS" evidence="9">
    <location>
        <begin position="165"/>
        <end position="205"/>
    </location>
</feature>
<feature type="domain" description="PAS" evidence="9">
    <location>
        <begin position="419"/>
        <end position="489"/>
    </location>
</feature>
<dbReference type="InterPro" id="IPR000014">
    <property type="entry name" value="PAS"/>
</dbReference>
<feature type="domain" description="Histidine kinase" evidence="7">
    <location>
        <begin position="687"/>
        <end position="782"/>
    </location>
</feature>
<comment type="caution">
    <text evidence="11">The sequence shown here is derived from an EMBL/GenBank/DDBJ whole genome shotgun (WGS) entry which is preliminary data.</text>
</comment>
<dbReference type="Gene3D" id="3.40.50.2300">
    <property type="match status" value="1"/>
</dbReference>
<comment type="catalytic activity">
    <reaction evidence="1">
        <text>ATP + protein L-histidine = ADP + protein N-phospho-L-histidine.</text>
        <dbReference type="EC" id="2.7.13.3"/>
    </reaction>
</comment>
<evidence type="ECO:0000313" key="12">
    <source>
        <dbReference type="Proteomes" id="UP001575105"/>
    </source>
</evidence>
<dbReference type="InterPro" id="IPR011006">
    <property type="entry name" value="CheY-like_superfamily"/>
</dbReference>
<organism evidence="11 12">
    <name type="scientific">Natronomicrosphaera hydrolytica</name>
    <dbReference type="NCBI Taxonomy" id="3242702"/>
    <lineage>
        <taxon>Bacteria</taxon>
        <taxon>Pseudomonadati</taxon>
        <taxon>Planctomycetota</taxon>
        <taxon>Phycisphaerae</taxon>
        <taxon>Phycisphaerales</taxon>
        <taxon>Phycisphaeraceae</taxon>
        <taxon>Natronomicrosphaera</taxon>
    </lineage>
</organism>
<dbReference type="InterPro" id="IPR013655">
    <property type="entry name" value="PAS_fold_3"/>
</dbReference>
<dbReference type="InterPro" id="IPR001789">
    <property type="entry name" value="Sig_transdc_resp-reg_receiver"/>
</dbReference>
<dbReference type="InterPro" id="IPR035965">
    <property type="entry name" value="PAS-like_dom_sf"/>
</dbReference>
<dbReference type="SUPFAM" id="SSF55785">
    <property type="entry name" value="PYP-like sensor domain (PAS domain)"/>
    <property type="match status" value="4"/>
</dbReference>
<evidence type="ECO:0000313" key="11">
    <source>
        <dbReference type="EMBL" id="MFA9478785.1"/>
    </source>
</evidence>
<dbReference type="Gene3D" id="3.30.450.20">
    <property type="entry name" value="PAS domain"/>
    <property type="match status" value="4"/>
</dbReference>
<feature type="modified residue" description="4-aspartylphosphate" evidence="6">
    <location>
        <position position="870"/>
    </location>
</feature>
<feature type="domain" description="PAC" evidence="10">
    <location>
        <begin position="238"/>
        <end position="289"/>
    </location>
</feature>
<evidence type="ECO:0000256" key="4">
    <source>
        <dbReference type="ARBA" id="ARBA00022679"/>
    </source>
</evidence>
<dbReference type="Pfam" id="PF00072">
    <property type="entry name" value="Response_reg"/>
    <property type="match status" value="1"/>
</dbReference>
<feature type="domain" description="PAC" evidence="10">
    <location>
        <begin position="366"/>
        <end position="418"/>
    </location>
</feature>
<dbReference type="SUPFAM" id="SSF55874">
    <property type="entry name" value="ATPase domain of HSP90 chaperone/DNA topoisomerase II/histidine kinase"/>
    <property type="match status" value="1"/>
</dbReference>
<dbReference type="InterPro" id="IPR000700">
    <property type="entry name" value="PAS-assoc_C"/>
</dbReference>
<protein>
    <recommendedName>
        <fullName evidence="2">histidine kinase</fullName>
        <ecNumber evidence="2">2.7.13.3</ecNumber>
    </recommendedName>
</protein>
<evidence type="ECO:0000259" key="9">
    <source>
        <dbReference type="PROSITE" id="PS50112"/>
    </source>
</evidence>
<evidence type="ECO:0000256" key="6">
    <source>
        <dbReference type="PROSITE-ProRule" id="PRU00169"/>
    </source>
</evidence>
<keyword evidence="4" id="KW-0808">Transferase</keyword>
<feature type="domain" description="Response regulatory" evidence="8">
    <location>
        <begin position="819"/>
        <end position="935"/>
    </location>
</feature>
<evidence type="ECO:0000256" key="1">
    <source>
        <dbReference type="ARBA" id="ARBA00000085"/>
    </source>
</evidence>
<evidence type="ECO:0000259" key="8">
    <source>
        <dbReference type="PROSITE" id="PS50110"/>
    </source>
</evidence>
<evidence type="ECO:0000259" key="10">
    <source>
        <dbReference type="PROSITE" id="PS50113"/>
    </source>
</evidence>
<dbReference type="SMART" id="SM00091">
    <property type="entry name" value="PAS"/>
    <property type="match status" value="3"/>
</dbReference>
<dbReference type="SUPFAM" id="SSF52172">
    <property type="entry name" value="CheY-like"/>
    <property type="match status" value="1"/>
</dbReference>
<dbReference type="PROSITE" id="PS50112">
    <property type="entry name" value="PAS"/>
    <property type="match status" value="3"/>
</dbReference>
<dbReference type="InterPro" id="IPR001610">
    <property type="entry name" value="PAC"/>
</dbReference>
<feature type="domain" description="PAS" evidence="9">
    <location>
        <begin position="290"/>
        <end position="362"/>
    </location>
</feature>
<dbReference type="Pfam" id="PF02518">
    <property type="entry name" value="HATPase_c"/>
    <property type="match status" value="1"/>
</dbReference>
<keyword evidence="3 6" id="KW-0597">Phosphoprotein</keyword>